<dbReference type="AlphaFoldDB" id="A0A397J7R1"/>
<keyword evidence="2" id="KW-1185">Reference proteome</keyword>
<sequence length="88" mass="10136">MGISQIRMHNDNILKWMTEDFLALSSATSHSTLDNNSHLTLDNNSHSTLDNNSILLSRLCKYCTLEWNLMILLIIPFNFKLILRGSRD</sequence>
<evidence type="ECO:0000313" key="2">
    <source>
        <dbReference type="Proteomes" id="UP000266861"/>
    </source>
</evidence>
<organism evidence="1 2">
    <name type="scientific">Diversispora epigaea</name>
    <dbReference type="NCBI Taxonomy" id="1348612"/>
    <lineage>
        <taxon>Eukaryota</taxon>
        <taxon>Fungi</taxon>
        <taxon>Fungi incertae sedis</taxon>
        <taxon>Mucoromycota</taxon>
        <taxon>Glomeromycotina</taxon>
        <taxon>Glomeromycetes</taxon>
        <taxon>Diversisporales</taxon>
        <taxon>Diversisporaceae</taxon>
        <taxon>Diversispora</taxon>
    </lineage>
</organism>
<dbReference type="Proteomes" id="UP000266861">
    <property type="component" value="Unassembled WGS sequence"/>
</dbReference>
<evidence type="ECO:0000313" key="1">
    <source>
        <dbReference type="EMBL" id="RHZ82778.1"/>
    </source>
</evidence>
<name>A0A397J7R1_9GLOM</name>
<gene>
    <name evidence="1" type="ORF">Glove_103g277</name>
</gene>
<reference evidence="1 2" key="1">
    <citation type="submission" date="2018-08" db="EMBL/GenBank/DDBJ databases">
        <title>Genome and evolution of the arbuscular mycorrhizal fungus Diversispora epigaea (formerly Glomus versiforme) and its bacterial endosymbionts.</title>
        <authorList>
            <person name="Sun X."/>
            <person name="Fei Z."/>
            <person name="Harrison M."/>
        </authorList>
    </citation>
    <scope>NUCLEOTIDE SEQUENCE [LARGE SCALE GENOMIC DNA]</scope>
    <source>
        <strain evidence="1 2">IT104</strain>
    </source>
</reference>
<proteinExistence type="predicted"/>
<comment type="caution">
    <text evidence="1">The sequence shown here is derived from an EMBL/GenBank/DDBJ whole genome shotgun (WGS) entry which is preliminary data.</text>
</comment>
<dbReference type="EMBL" id="PQFF01000096">
    <property type="protein sequence ID" value="RHZ82778.1"/>
    <property type="molecule type" value="Genomic_DNA"/>
</dbReference>
<accession>A0A397J7R1</accession>
<protein>
    <submittedName>
        <fullName evidence="1">Uncharacterized protein</fullName>
    </submittedName>
</protein>